<dbReference type="PROSITE" id="PS51285">
    <property type="entry name" value="AGC_KINASE_CTER"/>
    <property type="match status" value="1"/>
</dbReference>
<evidence type="ECO:0000256" key="10">
    <source>
        <dbReference type="ARBA" id="ARBA00048679"/>
    </source>
</evidence>
<evidence type="ECO:0000313" key="16">
    <source>
        <dbReference type="Proteomes" id="UP000294933"/>
    </source>
</evidence>
<protein>
    <recommendedName>
        <fullName evidence="1">non-specific serine/threonine protein kinase</fullName>
        <ecNumber evidence="1">2.7.11.1</ecNumber>
    </recommendedName>
</protein>
<dbReference type="SUPFAM" id="SSF56112">
    <property type="entry name" value="Protein kinase-like (PK-like)"/>
    <property type="match status" value="1"/>
</dbReference>
<feature type="compositionally biased region" description="Low complexity" evidence="12">
    <location>
        <begin position="238"/>
        <end position="249"/>
    </location>
</feature>
<accession>A0A4Y7QG46</accession>
<evidence type="ECO:0000256" key="4">
    <source>
        <dbReference type="ARBA" id="ARBA00022679"/>
    </source>
</evidence>
<dbReference type="CDD" id="cd21742">
    <property type="entry name" value="MobB_NDR_LATS-like"/>
    <property type="match status" value="1"/>
</dbReference>
<dbReference type="FunFam" id="3.30.200.20:FF:000192">
    <property type="entry name" value="Serine/threonine-protein kinase cot-1"/>
    <property type="match status" value="1"/>
</dbReference>
<keyword evidence="6 15" id="KW-0418">Kinase</keyword>
<keyword evidence="4" id="KW-0808">Transferase</keyword>
<evidence type="ECO:0000256" key="7">
    <source>
        <dbReference type="ARBA" id="ARBA00022840"/>
    </source>
</evidence>
<dbReference type="Pfam" id="PF00069">
    <property type="entry name" value="Pkinase"/>
    <property type="match status" value="2"/>
</dbReference>
<evidence type="ECO:0000259" key="13">
    <source>
        <dbReference type="PROSITE" id="PS50011"/>
    </source>
</evidence>
<dbReference type="GO" id="GO:0004674">
    <property type="term" value="F:protein serine/threonine kinase activity"/>
    <property type="evidence" value="ECO:0007669"/>
    <property type="project" value="UniProtKB-KW"/>
</dbReference>
<dbReference type="InterPro" id="IPR059233">
    <property type="entry name" value="MobB_NdrA/B/Cbk1"/>
</dbReference>
<evidence type="ECO:0000259" key="14">
    <source>
        <dbReference type="PROSITE" id="PS51285"/>
    </source>
</evidence>
<name>A0A4Y7QG46_9AGAM</name>
<dbReference type="GO" id="GO:0005524">
    <property type="term" value="F:ATP binding"/>
    <property type="evidence" value="ECO:0007669"/>
    <property type="project" value="UniProtKB-UniRule"/>
</dbReference>
<dbReference type="STRING" id="50990.A0A4Y7QG46"/>
<feature type="domain" description="Protein kinase" evidence="13">
    <location>
        <begin position="378"/>
        <end position="735"/>
    </location>
</feature>
<dbReference type="FunFam" id="1.10.510.10:FF:000024">
    <property type="entry name" value="Probable serine/threonine-protein kinase cot-1"/>
    <property type="match status" value="1"/>
</dbReference>
<dbReference type="InterPro" id="IPR017441">
    <property type="entry name" value="Protein_kinase_ATP_BS"/>
</dbReference>
<dbReference type="InterPro" id="IPR050236">
    <property type="entry name" value="Ser_Thr_kinase_AGC"/>
</dbReference>
<comment type="similarity">
    <text evidence="8">Belongs to the protein kinase superfamily. STE Ser/Thr protein kinase family. COT1 subfamily.</text>
</comment>
<feature type="region of interest" description="Disordered" evidence="12">
    <location>
        <begin position="1"/>
        <end position="43"/>
    </location>
</feature>
<dbReference type="AlphaFoldDB" id="A0A4Y7QG46"/>
<keyword evidence="16" id="KW-1185">Reference proteome</keyword>
<reference evidence="15 16" key="1">
    <citation type="submission" date="2018-06" db="EMBL/GenBank/DDBJ databases">
        <title>A transcriptomic atlas of mushroom development highlights an independent origin of complex multicellularity.</title>
        <authorList>
            <consortium name="DOE Joint Genome Institute"/>
            <person name="Krizsan K."/>
            <person name="Almasi E."/>
            <person name="Merenyi Z."/>
            <person name="Sahu N."/>
            <person name="Viragh M."/>
            <person name="Koszo T."/>
            <person name="Mondo S."/>
            <person name="Kiss B."/>
            <person name="Balint B."/>
            <person name="Kues U."/>
            <person name="Barry K."/>
            <person name="Hegedus J.C."/>
            <person name="Henrissat B."/>
            <person name="Johnson J."/>
            <person name="Lipzen A."/>
            <person name="Ohm R."/>
            <person name="Nagy I."/>
            <person name="Pangilinan J."/>
            <person name="Yan J."/>
            <person name="Xiong Y."/>
            <person name="Grigoriev I.V."/>
            <person name="Hibbett D.S."/>
            <person name="Nagy L.G."/>
        </authorList>
    </citation>
    <scope>NUCLEOTIDE SEQUENCE [LARGE SCALE GENOMIC DNA]</scope>
    <source>
        <strain evidence="15 16">SZMC22713</strain>
    </source>
</reference>
<evidence type="ECO:0000256" key="2">
    <source>
        <dbReference type="ARBA" id="ARBA00022527"/>
    </source>
</evidence>
<evidence type="ECO:0000256" key="6">
    <source>
        <dbReference type="ARBA" id="ARBA00022777"/>
    </source>
</evidence>
<evidence type="ECO:0000256" key="3">
    <source>
        <dbReference type="ARBA" id="ARBA00022553"/>
    </source>
</evidence>
<dbReference type="OrthoDB" id="3638488at2759"/>
<evidence type="ECO:0000313" key="15">
    <source>
        <dbReference type="EMBL" id="TDL26168.1"/>
    </source>
</evidence>
<feature type="region of interest" description="Disordered" evidence="12">
    <location>
        <begin position="238"/>
        <end position="260"/>
    </location>
</feature>
<feature type="compositionally biased region" description="Polar residues" evidence="12">
    <location>
        <begin position="21"/>
        <end position="38"/>
    </location>
</feature>
<dbReference type="InterPro" id="IPR000719">
    <property type="entry name" value="Prot_kinase_dom"/>
</dbReference>
<dbReference type="InterPro" id="IPR000961">
    <property type="entry name" value="AGC-kinase_C"/>
</dbReference>
<dbReference type="InterPro" id="IPR011009">
    <property type="entry name" value="Kinase-like_dom_sf"/>
</dbReference>
<dbReference type="PANTHER" id="PTHR24356">
    <property type="entry name" value="SERINE/THREONINE-PROTEIN KINASE"/>
    <property type="match status" value="1"/>
</dbReference>
<feature type="domain" description="AGC-kinase C-terminal" evidence="14">
    <location>
        <begin position="736"/>
        <end position="821"/>
    </location>
</feature>
<evidence type="ECO:0000256" key="5">
    <source>
        <dbReference type="ARBA" id="ARBA00022741"/>
    </source>
</evidence>
<sequence>MAAQLRRPLPVPPDVVGHPQSPYNNFSSNLNPSGNGQRSPEVYASPNSYFPPWSYPSYNPRPPEANGTLRALPGGTLLHKGFYDLLALIPSTPSPSRFLWGGAARSTPIAGPRYEDIVSPISKANAPPAAVVSPPVSPSARKARRISKDMVSKPTGFVHLVHASDADQAEALLTRWGPDGIGKLGDPRWANPIKNRVRQNIQDRAVNEVVNALKPSVTSTVEKNLPLRVVNGMSTPTASTVTTVSPGTARASPVDGLPGHSTIRWGGGLVTHPEHEGEMDPHIDDKDLPDIPPPVPRVIQPSLQTLEKAVSAKIYFENLYFPLLRHPPSREQRRQAMEKEMETMNLSDARKQNLRARWRQNETEYLRDRRRKYDVSAFLKLKTIGHGAFGVVSLVREKASGELYAMKQLRKTDMLRKGQEGHVRAERDVLKSAALVASPGGADWIVRLFYSFQDRDHLYLVLEYMGGGDLLNLLIEKDVFEEDFARFYVAEMILAIESCHKHGFIHRDIKPDNFLFDPLGHIKLSDFGLATDLHWAHDTSYYEQQRRDLLHKHGIDLEDRNNPSDTSKTRRLDRKEVDRLMGGTNGEGVFTWREKNRKKLAYSVCGTNSYMSPEVIRGHGYTFSCDWWSLGVIMFECLYGFPPFVSNSRHVTRQKILNWKQALRFPSRPRVSHEGVNLMQQLLCEPEDRLGSQASSSVSRPNSMVVQARRNGFAAPDGLSGSVDGAEQIKAHPWFRGIDWGNIHKYPAPYRPELRGPEDTRHFDSDIPAEPLAPANGAAADATKDPLLADKIHGPQILAVRKELAFAGFTHKSPPLINYLRADRAFEPDSSAVDSEDETSYPTIRGISVGRRGRAMSM</sequence>
<dbReference type="SMART" id="SM00133">
    <property type="entry name" value="S_TK_X"/>
    <property type="match status" value="1"/>
</dbReference>
<dbReference type="PROSITE" id="PS00107">
    <property type="entry name" value="PROTEIN_KINASE_ATP"/>
    <property type="match status" value="1"/>
</dbReference>
<comment type="catalytic activity">
    <reaction evidence="10">
        <text>L-seryl-[protein] + ATP = O-phospho-L-seryl-[protein] + ADP + H(+)</text>
        <dbReference type="Rhea" id="RHEA:17989"/>
        <dbReference type="Rhea" id="RHEA-COMP:9863"/>
        <dbReference type="Rhea" id="RHEA-COMP:11604"/>
        <dbReference type="ChEBI" id="CHEBI:15378"/>
        <dbReference type="ChEBI" id="CHEBI:29999"/>
        <dbReference type="ChEBI" id="CHEBI:30616"/>
        <dbReference type="ChEBI" id="CHEBI:83421"/>
        <dbReference type="ChEBI" id="CHEBI:456216"/>
        <dbReference type="EC" id="2.7.11.1"/>
    </reaction>
</comment>
<evidence type="ECO:0000256" key="12">
    <source>
        <dbReference type="SAM" id="MobiDB-lite"/>
    </source>
</evidence>
<dbReference type="Proteomes" id="UP000294933">
    <property type="component" value="Unassembled WGS sequence"/>
</dbReference>
<dbReference type="Gene3D" id="1.10.510.10">
    <property type="entry name" value="Transferase(Phosphotransferase) domain 1"/>
    <property type="match status" value="1"/>
</dbReference>
<dbReference type="GO" id="GO:0035556">
    <property type="term" value="P:intracellular signal transduction"/>
    <property type="evidence" value="ECO:0007669"/>
    <property type="project" value="TreeGrafter"/>
</dbReference>
<feature type="region of interest" description="Disordered" evidence="12">
    <location>
        <begin position="556"/>
        <end position="575"/>
    </location>
</feature>
<keyword evidence="3" id="KW-0597">Phosphoprotein</keyword>
<evidence type="ECO:0000256" key="9">
    <source>
        <dbReference type="ARBA" id="ARBA00047899"/>
    </source>
</evidence>
<dbReference type="GO" id="GO:0007010">
    <property type="term" value="P:cytoskeleton organization"/>
    <property type="evidence" value="ECO:0007669"/>
    <property type="project" value="UniProtKB-ARBA"/>
</dbReference>
<keyword evidence="2" id="KW-0723">Serine/threonine-protein kinase</keyword>
<dbReference type="VEuPathDB" id="FungiDB:BD410DRAFT_784221"/>
<dbReference type="SMART" id="SM00220">
    <property type="entry name" value="S_TKc"/>
    <property type="match status" value="1"/>
</dbReference>
<dbReference type="CDD" id="cd05573">
    <property type="entry name" value="STKc_ROCK_NDR_like"/>
    <property type="match status" value="1"/>
</dbReference>
<organism evidence="15 16">
    <name type="scientific">Rickenella mellea</name>
    <dbReference type="NCBI Taxonomy" id="50990"/>
    <lineage>
        <taxon>Eukaryota</taxon>
        <taxon>Fungi</taxon>
        <taxon>Dikarya</taxon>
        <taxon>Basidiomycota</taxon>
        <taxon>Agaricomycotina</taxon>
        <taxon>Agaricomycetes</taxon>
        <taxon>Hymenochaetales</taxon>
        <taxon>Rickenellaceae</taxon>
        <taxon>Rickenella</taxon>
    </lineage>
</organism>
<feature type="binding site" evidence="11">
    <location>
        <position position="407"/>
    </location>
    <ligand>
        <name>ATP</name>
        <dbReference type="ChEBI" id="CHEBI:30616"/>
    </ligand>
</feature>
<dbReference type="EMBL" id="ML170162">
    <property type="protein sequence ID" value="TDL26168.1"/>
    <property type="molecule type" value="Genomic_DNA"/>
</dbReference>
<dbReference type="InterPro" id="IPR008271">
    <property type="entry name" value="Ser/Thr_kinase_AS"/>
</dbReference>
<evidence type="ECO:0000256" key="1">
    <source>
        <dbReference type="ARBA" id="ARBA00012513"/>
    </source>
</evidence>
<dbReference type="PROSITE" id="PS00108">
    <property type="entry name" value="PROTEIN_KINASE_ST"/>
    <property type="match status" value="1"/>
</dbReference>
<keyword evidence="7 11" id="KW-0067">ATP-binding</keyword>
<evidence type="ECO:0000256" key="8">
    <source>
        <dbReference type="ARBA" id="ARBA00038271"/>
    </source>
</evidence>
<evidence type="ECO:0000256" key="11">
    <source>
        <dbReference type="PROSITE-ProRule" id="PRU10141"/>
    </source>
</evidence>
<dbReference type="PROSITE" id="PS50011">
    <property type="entry name" value="PROTEIN_KINASE_DOM"/>
    <property type="match status" value="1"/>
</dbReference>
<dbReference type="Gene3D" id="3.30.200.20">
    <property type="entry name" value="Phosphorylase Kinase, domain 1"/>
    <property type="match status" value="1"/>
</dbReference>
<comment type="catalytic activity">
    <reaction evidence="9">
        <text>L-threonyl-[protein] + ATP = O-phospho-L-threonyl-[protein] + ADP + H(+)</text>
        <dbReference type="Rhea" id="RHEA:46608"/>
        <dbReference type="Rhea" id="RHEA-COMP:11060"/>
        <dbReference type="Rhea" id="RHEA-COMP:11605"/>
        <dbReference type="ChEBI" id="CHEBI:15378"/>
        <dbReference type="ChEBI" id="CHEBI:30013"/>
        <dbReference type="ChEBI" id="CHEBI:30616"/>
        <dbReference type="ChEBI" id="CHEBI:61977"/>
        <dbReference type="ChEBI" id="CHEBI:456216"/>
        <dbReference type="EC" id="2.7.11.1"/>
    </reaction>
</comment>
<proteinExistence type="inferred from homology"/>
<dbReference type="EC" id="2.7.11.1" evidence="1"/>
<gene>
    <name evidence="15" type="ORF">BD410DRAFT_784221</name>
</gene>
<dbReference type="PANTHER" id="PTHR24356:SF400">
    <property type="entry name" value="SERINE_THREONINE-PROTEIN KINASE CBK1"/>
    <property type="match status" value="1"/>
</dbReference>
<keyword evidence="5 11" id="KW-0547">Nucleotide-binding</keyword>